<dbReference type="EMBL" id="JBHRZS010000007">
    <property type="protein sequence ID" value="MFC3881592.1"/>
    <property type="molecule type" value="Genomic_DNA"/>
</dbReference>
<dbReference type="InterPro" id="IPR043714">
    <property type="entry name" value="DUF5655"/>
</dbReference>
<dbReference type="Pfam" id="PF18899">
    <property type="entry name" value="DUF5655"/>
    <property type="match status" value="1"/>
</dbReference>
<gene>
    <name evidence="2" type="ORF">ACFOSV_15460</name>
</gene>
<evidence type="ECO:0000259" key="1">
    <source>
        <dbReference type="Pfam" id="PF18899"/>
    </source>
</evidence>
<dbReference type="InterPro" id="IPR025629">
    <property type="entry name" value="DUF4287"/>
</dbReference>
<sequence length="182" mass="20584">MDPEQKMLENLQINTGKSLDEWIKIVKSTKLQKHGEILKFLKGDHGFTHGFANLVAHKTLKSDAGSQEDEDLLQNQYKGKEHFKGLYHQLVAEISHFGSDVEFLPKKAYTSVKRKKQFAMLIPATKSRFDIGINLKGFEPEGILEADTKTNGMCSHRICLSSETDLTPEVYGWLKKAYELAG</sequence>
<evidence type="ECO:0000313" key="2">
    <source>
        <dbReference type="EMBL" id="MFC3881592.1"/>
    </source>
</evidence>
<feature type="domain" description="DUF5655" evidence="1">
    <location>
        <begin position="75"/>
        <end position="180"/>
    </location>
</feature>
<comment type="caution">
    <text evidence="2">The sequence shown here is derived from an EMBL/GenBank/DDBJ whole genome shotgun (WGS) entry which is preliminary data.</text>
</comment>
<dbReference type="Pfam" id="PF14117">
    <property type="entry name" value="DUF4287"/>
    <property type="match status" value="1"/>
</dbReference>
<evidence type="ECO:0000313" key="3">
    <source>
        <dbReference type="Proteomes" id="UP001595805"/>
    </source>
</evidence>
<name>A0ABV8AXD5_9BACT</name>
<dbReference type="Proteomes" id="UP001595805">
    <property type="component" value="Unassembled WGS sequence"/>
</dbReference>
<reference evidence="3" key="1">
    <citation type="journal article" date="2019" name="Int. J. Syst. Evol. Microbiol.">
        <title>The Global Catalogue of Microorganisms (GCM) 10K type strain sequencing project: providing services to taxonomists for standard genome sequencing and annotation.</title>
        <authorList>
            <consortium name="The Broad Institute Genomics Platform"/>
            <consortium name="The Broad Institute Genome Sequencing Center for Infectious Disease"/>
            <person name="Wu L."/>
            <person name="Ma J."/>
        </authorList>
    </citation>
    <scope>NUCLEOTIDE SEQUENCE [LARGE SCALE GENOMIC DNA]</scope>
    <source>
        <strain evidence="3">CCUG 60523</strain>
    </source>
</reference>
<dbReference type="RefSeq" id="WP_377906939.1">
    <property type="nucleotide sequence ID" value="NZ_JBHRZS010000007.1"/>
</dbReference>
<accession>A0ABV8AXD5</accession>
<protein>
    <submittedName>
        <fullName evidence="2">DUF4287 domain-containing protein</fullName>
    </submittedName>
</protein>
<keyword evidence="3" id="KW-1185">Reference proteome</keyword>
<proteinExistence type="predicted"/>
<organism evidence="2 3">
    <name type="scientific">Algoriphagus namhaensis</name>
    <dbReference type="NCBI Taxonomy" id="915353"/>
    <lineage>
        <taxon>Bacteria</taxon>
        <taxon>Pseudomonadati</taxon>
        <taxon>Bacteroidota</taxon>
        <taxon>Cytophagia</taxon>
        <taxon>Cytophagales</taxon>
        <taxon>Cyclobacteriaceae</taxon>
        <taxon>Algoriphagus</taxon>
    </lineage>
</organism>